<dbReference type="RefSeq" id="WP_088710847.1">
    <property type="nucleotide sequence ID" value="NZ_NFZT01000001.1"/>
</dbReference>
<dbReference type="InterPro" id="IPR029069">
    <property type="entry name" value="HotDog_dom_sf"/>
</dbReference>
<gene>
    <name evidence="2" type="ORF">B5C34_00295</name>
</gene>
<dbReference type="Pfam" id="PF13622">
    <property type="entry name" value="4HBT_3"/>
    <property type="match status" value="1"/>
</dbReference>
<dbReference type="AlphaFoldDB" id="A0A219B2K4"/>
<protein>
    <recommendedName>
        <fullName evidence="1">Acyl-CoA thioesterase-like N-terminal HotDog domain-containing protein</fullName>
    </recommendedName>
</protein>
<comment type="caution">
    <text evidence="2">The sequence shown here is derived from an EMBL/GenBank/DDBJ whole genome shotgun (WGS) entry which is preliminary data.</text>
</comment>
<dbReference type="Proteomes" id="UP000198462">
    <property type="component" value="Unassembled WGS sequence"/>
</dbReference>
<dbReference type="InterPro" id="IPR049449">
    <property type="entry name" value="TesB_ACOT8-like_N"/>
</dbReference>
<accession>A0A219B2K4</accession>
<evidence type="ECO:0000259" key="1">
    <source>
        <dbReference type="Pfam" id="PF13622"/>
    </source>
</evidence>
<organism evidence="2 3">
    <name type="scientific">Pacificimonas flava</name>
    <dbReference type="NCBI Taxonomy" id="1234595"/>
    <lineage>
        <taxon>Bacteria</taxon>
        <taxon>Pseudomonadati</taxon>
        <taxon>Pseudomonadota</taxon>
        <taxon>Alphaproteobacteria</taxon>
        <taxon>Sphingomonadales</taxon>
        <taxon>Sphingosinicellaceae</taxon>
        <taxon>Pacificimonas</taxon>
    </lineage>
</organism>
<dbReference type="Gene3D" id="3.10.129.10">
    <property type="entry name" value="Hotdog Thioesterase"/>
    <property type="match status" value="1"/>
</dbReference>
<dbReference type="EMBL" id="NFZT01000001">
    <property type="protein sequence ID" value="OWV32049.1"/>
    <property type="molecule type" value="Genomic_DNA"/>
</dbReference>
<name>A0A219B2K4_9SPHN</name>
<dbReference type="CDD" id="cd03443">
    <property type="entry name" value="PaaI_thioesterase"/>
    <property type="match status" value="1"/>
</dbReference>
<dbReference type="SUPFAM" id="SSF54637">
    <property type="entry name" value="Thioesterase/thiol ester dehydrase-isomerase"/>
    <property type="match status" value="1"/>
</dbReference>
<dbReference type="OrthoDB" id="9813158at2"/>
<reference evidence="3" key="1">
    <citation type="submission" date="2017-05" db="EMBL/GenBank/DDBJ databases">
        <authorList>
            <person name="Lin X."/>
        </authorList>
    </citation>
    <scope>NUCLEOTIDE SEQUENCE [LARGE SCALE GENOMIC DNA]</scope>
    <source>
        <strain evidence="3">JLT2012</strain>
    </source>
</reference>
<feature type="domain" description="Acyl-CoA thioesterase-like N-terminal HotDog" evidence="1">
    <location>
        <begin position="56"/>
        <end position="138"/>
    </location>
</feature>
<keyword evidence="3" id="KW-1185">Reference proteome</keyword>
<proteinExistence type="predicted"/>
<sequence length="145" mass="15797">MSFDALAAAMAESDEGPMDSIPYARLLGARYRIEGDDVILTAAYSKSLIGSPTPPRLHGGAVAGLMEIAATAQVIHALREEEELPDLKPVDVTVDYLRAGQPEDTFAQARIVRMGRRVANVNVEAWQGERDRPIAAAHMNIMLKR</sequence>
<evidence type="ECO:0000313" key="3">
    <source>
        <dbReference type="Proteomes" id="UP000198462"/>
    </source>
</evidence>
<evidence type="ECO:0000313" key="2">
    <source>
        <dbReference type="EMBL" id="OWV32049.1"/>
    </source>
</evidence>